<dbReference type="Pfam" id="PF01053">
    <property type="entry name" value="Cys_Met_Meta_PP"/>
    <property type="match status" value="1"/>
</dbReference>
<dbReference type="GO" id="GO:0016846">
    <property type="term" value="F:carbon-sulfur lyase activity"/>
    <property type="evidence" value="ECO:0007669"/>
    <property type="project" value="TreeGrafter"/>
</dbReference>
<name>A0A6V7QC23_ANACO</name>
<dbReference type="InterPro" id="IPR015424">
    <property type="entry name" value="PyrdxlP-dep_Trfase"/>
</dbReference>
<evidence type="ECO:0000256" key="2">
    <source>
        <dbReference type="ARBA" id="ARBA00022898"/>
    </source>
</evidence>
<comment type="cofactor">
    <cofactor evidence="1 3">
        <name>pyridoxal 5'-phosphate</name>
        <dbReference type="ChEBI" id="CHEBI:597326"/>
    </cofactor>
</comment>
<keyword evidence="2 3" id="KW-0663">Pyridoxal phosphate</keyword>
<reference evidence="4" key="1">
    <citation type="submission" date="2020-07" db="EMBL/GenBank/DDBJ databases">
        <authorList>
            <person name="Lin J."/>
        </authorList>
    </citation>
    <scope>NUCLEOTIDE SEQUENCE</scope>
</reference>
<dbReference type="GO" id="GO:0005737">
    <property type="term" value="C:cytoplasm"/>
    <property type="evidence" value="ECO:0007669"/>
    <property type="project" value="TreeGrafter"/>
</dbReference>
<dbReference type="SUPFAM" id="SSF53383">
    <property type="entry name" value="PLP-dependent transferases"/>
    <property type="match status" value="1"/>
</dbReference>
<dbReference type="PANTHER" id="PTHR11808">
    <property type="entry name" value="TRANS-SULFURATION ENZYME FAMILY MEMBER"/>
    <property type="match status" value="1"/>
</dbReference>
<dbReference type="EMBL" id="LR862135">
    <property type="protein sequence ID" value="CAD1840437.1"/>
    <property type="molecule type" value="Genomic_DNA"/>
</dbReference>
<gene>
    <name evidence="4" type="ORF">CB5_LOCUS23648</name>
</gene>
<dbReference type="PANTHER" id="PTHR11808:SF80">
    <property type="entry name" value="CYSTATHIONINE GAMMA-LYASE"/>
    <property type="match status" value="1"/>
</dbReference>
<dbReference type="GO" id="GO:0030170">
    <property type="term" value="F:pyridoxal phosphate binding"/>
    <property type="evidence" value="ECO:0007669"/>
    <property type="project" value="InterPro"/>
</dbReference>
<dbReference type="Gene3D" id="3.40.640.10">
    <property type="entry name" value="Type I PLP-dependent aspartate aminotransferase-like (Major domain)"/>
    <property type="match status" value="1"/>
</dbReference>
<dbReference type="AlphaFoldDB" id="A0A6V7QC23"/>
<evidence type="ECO:0000256" key="3">
    <source>
        <dbReference type="RuleBase" id="RU362118"/>
    </source>
</evidence>
<organism evidence="4">
    <name type="scientific">Ananas comosus var. bracteatus</name>
    <name type="common">red pineapple</name>
    <dbReference type="NCBI Taxonomy" id="296719"/>
    <lineage>
        <taxon>Eukaryota</taxon>
        <taxon>Viridiplantae</taxon>
        <taxon>Streptophyta</taxon>
        <taxon>Embryophyta</taxon>
        <taxon>Tracheophyta</taxon>
        <taxon>Spermatophyta</taxon>
        <taxon>Magnoliopsida</taxon>
        <taxon>Liliopsida</taxon>
        <taxon>Poales</taxon>
        <taxon>Bromeliaceae</taxon>
        <taxon>Bromelioideae</taxon>
        <taxon>Ananas</taxon>
    </lineage>
</organism>
<dbReference type="InterPro" id="IPR000277">
    <property type="entry name" value="Cys/Met-Metab_PyrdxlP-dep_enz"/>
</dbReference>
<accession>A0A6V7QC23</accession>
<dbReference type="GO" id="GO:0019346">
    <property type="term" value="P:transsulfuration"/>
    <property type="evidence" value="ECO:0007669"/>
    <property type="project" value="InterPro"/>
</dbReference>
<comment type="similarity">
    <text evidence="3">Belongs to the trans-sulfuration enzymes family.</text>
</comment>
<dbReference type="InterPro" id="IPR015421">
    <property type="entry name" value="PyrdxlP-dep_Trfase_major"/>
</dbReference>
<proteinExistence type="inferred from homology"/>
<sequence length="170" mass="17960">MSAAAAPAAIARALFSFARHSTNSPRTVLNLGRLMAVLEGTEAAYCTTSGMSAIAAVLLQLVSAGGHVVASKWLYGGTHVLLSRACNIRATFVDANDTHAMIYVETMSNPTLAVADVSRLAAITREKRVKLVVDNTFTPMVVSPVRLRADIVIHSVSKFISGGADIIADY</sequence>
<protein>
    <submittedName>
        <fullName evidence="4">Uncharacterized protein</fullName>
    </submittedName>
</protein>
<evidence type="ECO:0000313" key="4">
    <source>
        <dbReference type="EMBL" id="CAD1840437.1"/>
    </source>
</evidence>
<evidence type="ECO:0000256" key="1">
    <source>
        <dbReference type="ARBA" id="ARBA00001933"/>
    </source>
</evidence>